<reference evidence="8 9" key="1">
    <citation type="submission" date="2020-09" db="EMBL/GenBank/DDBJ databases">
        <title>A novel species.</title>
        <authorList>
            <person name="Gao J."/>
        </authorList>
    </citation>
    <scope>NUCLEOTIDE SEQUENCE [LARGE SCALE GENOMIC DNA]</scope>
    <source>
        <strain evidence="8 9">CRXT-Y-14</strain>
    </source>
</reference>
<feature type="transmembrane region" description="Helical" evidence="7">
    <location>
        <begin position="116"/>
        <end position="136"/>
    </location>
</feature>
<feature type="transmembrane region" description="Helical" evidence="7">
    <location>
        <begin position="181"/>
        <end position="198"/>
    </location>
</feature>
<feature type="transmembrane region" description="Helical" evidence="7">
    <location>
        <begin position="205"/>
        <end position="223"/>
    </location>
</feature>
<feature type="transmembrane region" description="Helical" evidence="7">
    <location>
        <begin position="32"/>
        <end position="54"/>
    </location>
</feature>
<dbReference type="InterPro" id="IPR006043">
    <property type="entry name" value="NCS2"/>
</dbReference>
<feature type="transmembrane region" description="Helical" evidence="7">
    <location>
        <begin position="385"/>
        <end position="414"/>
    </location>
</feature>
<organism evidence="8 9">
    <name type="scientific">Streptomyces xanthii</name>
    <dbReference type="NCBI Taxonomy" id="2768069"/>
    <lineage>
        <taxon>Bacteria</taxon>
        <taxon>Bacillati</taxon>
        <taxon>Actinomycetota</taxon>
        <taxon>Actinomycetes</taxon>
        <taxon>Kitasatosporales</taxon>
        <taxon>Streptomycetaceae</taxon>
        <taxon>Streptomyces</taxon>
    </lineage>
</organism>
<dbReference type="KEGG" id="sxn:IAG42_31575"/>
<dbReference type="PANTHER" id="PTHR43337:SF1">
    <property type="entry name" value="XANTHINE_URACIL PERMEASE C887.17-RELATED"/>
    <property type="match status" value="1"/>
</dbReference>
<sequence>MVATTESEPRTTSAVDRMFRLRERGTSVRTEVLAGVSMFLASAYVVVVVPGMLAGAGVPHAAATTAVIVTVVLATLFMGFYANLPFVLAPGLGGVALVAVTLIQHDHVPYDVAMGMVLWSGVAFLLLTLLGVRQLVSRIIPDCVRLAIGPAIGLYIALLGFRSAGLIEFGPKGMKLGELTAAPGLLTVAGLCLVTALASRKVPGTLLITMVALTIVAIPLGVAELPDSWFELPGGLGATAFHVDVLGALKPEYLPYLFALFAAEFFSATGVVMAVAERIGLTDDQGNVPDIKKPFLVDSVSIIGGAAVGGPSVTTYLESAAGSDSGGRTGLTSVVTGSLFALLLLFTPVATMIPAAATAPVLIFIGLSMLAGLRKIDMTDPTDAVPAAVVVACTLFWGNFGTGIAAGLTLYVLIKSLAGRFRELHPGLWVMLPFLVYFFYNSVH</sequence>
<keyword evidence="4 7" id="KW-0812">Transmembrane</keyword>
<dbReference type="EMBL" id="CP061281">
    <property type="protein sequence ID" value="QNS07699.1"/>
    <property type="molecule type" value="Genomic_DNA"/>
</dbReference>
<dbReference type="PANTHER" id="PTHR43337">
    <property type="entry name" value="XANTHINE/URACIL PERMEASE C887.17-RELATED"/>
    <property type="match status" value="1"/>
</dbReference>
<dbReference type="Pfam" id="PF00860">
    <property type="entry name" value="Xan_ur_permease"/>
    <property type="match status" value="1"/>
</dbReference>
<evidence type="ECO:0000313" key="8">
    <source>
        <dbReference type="EMBL" id="QNS07699.1"/>
    </source>
</evidence>
<feature type="transmembrane region" description="Helical" evidence="7">
    <location>
        <begin position="426"/>
        <end position="443"/>
    </location>
</feature>
<keyword evidence="6 7" id="KW-0472">Membrane</keyword>
<dbReference type="RefSeq" id="WP_188340361.1">
    <property type="nucleotide sequence ID" value="NZ_CP061281.1"/>
</dbReference>
<evidence type="ECO:0000256" key="3">
    <source>
        <dbReference type="ARBA" id="ARBA00022448"/>
    </source>
</evidence>
<evidence type="ECO:0000256" key="7">
    <source>
        <dbReference type="SAM" id="Phobius"/>
    </source>
</evidence>
<accession>A0A7H1BG44</accession>
<evidence type="ECO:0000256" key="4">
    <source>
        <dbReference type="ARBA" id="ARBA00022692"/>
    </source>
</evidence>
<comment type="similarity">
    <text evidence="2">Belongs to the nucleobase:cation symporter-2 (NCS2) (TC 2.A.40) family. Azg-like subfamily.</text>
</comment>
<evidence type="ECO:0000256" key="2">
    <source>
        <dbReference type="ARBA" id="ARBA00005697"/>
    </source>
</evidence>
<feature type="transmembrane region" description="Helical" evidence="7">
    <location>
        <begin position="143"/>
        <end position="161"/>
    </location>
</feature>
<dbReference type="GO" id="GO:0012505">
    <property type="term" value="C:endomembrane system"/>
    <property type="evidence" value="ECO:0007669"/>
    <property type="project" value="UniProtKB-SubCell"/>
</dbReference>
<keyword evidence="9" id="KW-1185">Reference proteome</keyword>
<evidence type="ECO:0000313" key="9">
    <source>
        <dbReference type="Proteomes" id="UP000516428"/>
    </source>
</evidence>
<proteinExistence type="inferred from homology"/>
<keyword evidence="5 7" id="KW-1133">Transmembrane helix</keyword>
<evidence type="ECO:0000256" key="5">
    <source>
        <dbReference type="ARBA" id="ARBA00022989"/>
    </source>
</evidence>
<keyword evidence="3" id="KW-0813">Transport</keyword>
<comment type="subcellular location">
    <subcellularLocation>
        <location evidence="1">Endomembrane system</location>
        <topology evidence="1">Multi-pass membrane protein</topology>
    </subcellularLocation>
</comment>
<evidence type="ECO:0000256" key="6">
    <source>
        <dbReference type="ARBA" id="ARBA00023136"/>
    </source>
</evidence>
<dbReference type="AlphaFoldDB" id="A0A7H1BG44"/>
<dbReference type="InterPro" id="IPR045018">
    <property type="entry name" value="Azg-like"/>
</dbReference>
<feature type="transmembrane region" description="Helical" evidence="7">
    <location>
        <begin position="60"/>
        <end position="79"/>
    </location>
</feature>
<gene>
    <name evidence="8" type="ORF">IAG42_31575</name>
</gene>
<feature type="transmembrane region" description="Helical" evidence="7">
    <location>
        <begin position="353"/>
        <end position="373"/>
    </location>
</feature>
<dbReference type="Proteomes" id="UP000516428">
    <property type="component" value="Chromosome"/>
</dbReference>
<name>A0A7H1BG44_9ACTN</name>
<dbReference type="GO" id="GO:0005345">
    <property type="term" value="F:purine nucleobase transmembrane transporter activity"/>
    <property type="evidence" value="ECO:0007669"/>
    <property type="project" value="TreeGrafter"/>
</dbReference>
<dbReference type="GO" id="GO:0005886">
    <property type="term" value="C:plasma membrane"/>
    <property type="evidence" value="ECO:0007669"/>
    <property type="project" value="TreeGrafter"/>
</dbReference>
<protein>
    <submittedName>
        <fullName evidence="8">NCS2 family permease</fullName>
    </submittedName>
</protein>
<feature type="transmembrane region" description="Helical" evidence="7">
    <location>
        <begin position="253"/>
        <end position="275"/>
    </location>
</feature>
<evidence type="ECO:0000256" key="1">
    <source>
        <dbReference type="ARBA" id="ARBA00004127"/>
    </source>
</evidence>
<feature type="transmembrane region" description="Helical" evidence="7">
    <location>
        <begin position="86"/>
        <end position="104"/>
    </location>
</feature>
<feature type="transmembrane region" description="Helical" evidence="7">
    <location>
        <begin position="295"/>
        <end position="317"/>
    </location>
</feature>